<dbReference type="VEuPathDB" id="TriTrypDB:LtaPh_1208291"/>
<name>A0A640KBZ6_LEITA</name>
<evidence type="ECO:0000313" key="2">
    <source>
        <dbReference type="EMBL" id="GET86813.1"/>
    </source>
</evidence>
<evidence type="ECO:0000256" key="1">
    <source>
        <dbReference type="SAM" id="Phobius"/>
    </source>
</evidence>
<accession>A0A640KBZ6</accession>
<organism evidence="3 4">
    <name type="scientific">Leishmania tarentolae</name>
    <name type="common">Sauroleishmania tarentolae</name>
    <dbReference type="NCBI Taxonomy" id="5689"/>
    <lineage>
        <taxon>Eukaryota</taxon>
        <taxon>Discoba</taxon>
        <taxon>Euglenozoa</taxon>
        <taxon>Kinetoplastea</taxon>
        <taxon>Metakinetoplastina</taxon>
        <taxon>Trypanosomatida</taxon>
        <taxon>Trypanosomatidae</taxon>
        <taxon>Leishmaniinae</taxon>
        <taxon>Leishmania</taxon>
        <taxon>lizard Leishmania</taxon>
    </lineage>
</organism>
<dbReference type="EMBL" id="BLBS01000014">
    <property type="protein sequence ID" value="GET86818.1"/>
    <property type="molecule type" value="Genomic_DNA"/>
</dbReference>
<dbReference type="AlphaFoldDB" id="A0A640KBZ6"/>
<reference evidence="3 4" key="1">
    <citation type="submission" date="2019-11" db="EMBL/GenBank/DDBJ databases">
        <title>Leishmania tarentolae CDS.</title>
        <authorList>
            <person name="Goto Y."/>
            <person name="Yamagishi J."/>
        </authorList>
    </citation>
    <scope>NUCLEOTIDE SEQUENCE [LARGE SCALE GENOMIC DNA]</scope>
    <source>
        <strain evidence="3 4">Parrot Tar II</strain>
    </source>
</reference>
<keyword evidence="1" id="KW-0812">Transmembrane</keyword>
<keyword evidence="1" id="KW-0472">Membrane</keyword>
<keyword evidence="4" id="KW-1185">Reference proteome</keyword>
<proteinExistence type="predicted"/>
<evidence type="ECO:0000313" key="3">
    <source>
        <dbReference type="EMBL" id="GET86818.1"/>
    </source>
</evidence>
<dbReference type="Proteomes" id="UP000419144">
    <property type="component" value="Unassembled WGS sequence"/>
</dbReference>
<dbReference type="EMBL" id="BLBS01000014">
    <property type="protein sequence ID" value="GET86813.1"/>
    <property type="molecule type" value="Genomic_DNA"/>
</dbReference>
<protein>
    <submittedName>
        <fullName evidence="3">Unspecified product</fullName>
    </submittedName>
</protein>
<dbReference type="VEuPathDB" id="TriTrypDB:LtaPh_1207851"/>
<sequence>MEAAPAVRAHRQGHEETRRTSIHACGRFFRPSRLCAHILSSAVCTVAAAVAAMATEPPFYE</sequence>
<evidence type="ECO:0000313" key="4">
    <source>
        <dbReference type="Proteomes" id="UP000419144"/>
    </source>
</evidence>
<gene>
    <name evidence="2" type="ORF">LtaPh_1207851</name>
    <name evidence="3" type="ORF">LtaPh_1208291</name>
</gene>
<keyword evidence="1" id="KW-1133">Transmembrane helix</keyword>
<feature type="transmembrane region" description="Helical" evidence="1">
    <location>
        <begin position="34"/>
        <end position="54"/>
    </location>
</feature>
<comment type="caution">
    <text evidence="3">The sequence shown here is derived from an EMBL/GenBank/DDBJ whole genome shotgun (WGS) entry which is preliminary data.</text>
</comment>